<name>A0A917AN43_9BACI</name>
<protein>
    <recommendedName>
        <fullName evidence="3">Prephenate dehydratase</fullName>
    </recommendedName>
</protein>
<evidence type="ECO:0008006" key="3">
    <source>
        <dbReference type="Google" id="ProtNLM"/>
    </source>
</evidence>
<evidence type="ECO:0000313" key="2">
    <source>
        <dbReference type="Proteomes" id="UP000605259"/>
    </source>
</evidence>
<keyword evidence="2" id="KW-1185">Reference proteome</keyword>
<dbReference type="EMBL" id="BMFK01000001">
    <property type="protein sequence ID" value="GGE59525.1"/>
    <property type="molecule type" value="Genomic_DNA"/>
</dbReference>
<comment type="caution">
    <text evidence="1">The sequence shown here is derived from an EMBL/GenBank/DDBJ whole genome shotgun (WGS) entry which is preliminary data.</text>
</comment>
<proteinExistence type="predicted"/>
<reference evidence="1" key="2">
    <citation type="submission" date="2020-09" db="EMBL/GenBank/DDBJ databases">
        <authorList>
            <person name="Sun Q."/>
            <person name="Zhou Y."/>
        </authorList>
    </citation>
    <scope>NUCLEOTIDE SEQUENCE</scope>
    <source>
        <strain evidence="1">CGMCC 1.12698</strain>
    </source>
</reference>
<accession>A0A917AN43</accession>
<dbReference type="Proteomes" id="UP000605259">
    <property type="component" value="Unassembled WGS sequence"/>
</dbReference>
<gene>
    <name evidence="1" type="ORF">GCM10007140_07300</name>
</gene>
<sequence length="187" mass="20261">MFVKGLSVPQNKQDHAITIIHTLGPKGTNCEKAGRLWLECQGVQGEVFLHGTLEEALIHVKKTEGSALLGCAVYPDLHHIVFKNLTDLELIDSFIMPTYNMVLASREPIELNHDTSIASHPAPVNLAHAISDNISLVNSNSQAAVDCLEGKVDACVTTIKAANEKGLIVIKDFGEVPMCFTIHGRKG</sequence>
<dbReference type="AlphaFoldDB" id="A0A917AN43"/>
<reference evidence="1" key="1">
    <citation type="journal article" date="2014" name="Int. J. Syst. Evol. Microbiol.">
        <title>Complete genome sequence of Corynebacterium casei LMG S-19264T (=DSM 44701T), isolated from a smear-ripened cheese.</title>
        <authorList>
            <consortium name="US DOE Joint Genome Institute (JGI-PGF)"/>
            <person name="Walter F."/>
            <person name="Albersmeier A."/>
            <person name="Kalinowski J."/>
            <person name="Ruckert C."/>
        </authorList>
    </citation>
    <scope>NUCLEOTIDE SEQUENCE</scope>
    <source>
        <strain evidence="1">CGMCC 1.12698</strain>
    </source>
</reference>
<evidence type="ECO:0000313" key="1">
    <source>
        <dbReference type="EMBL" id="GGE59525.1"/>
    </source>
</evidence>
<organism evidence="1 2">
    <name type="scientific">Priestia taiwanensis</name>
    <dbReference type="NCBI Taxonomy" id="1347902"/>
    <lineage>
        <taxon>Bacteria</taxon>
        <taxon>Bacillati</taxon>
        <taxon>Bacillota</taxon>
        <taxon>Bacilli</taxon>
        <taxon>Bacillales</taxon>
        <taxon>Bacillaceae</taxon>
        <taxon>Priestia</taxon>
    </lineage>
</organism>
<dbReference type="RefSeq" id="WP_188387071.1">
    <property type="nucleotide sequence ID" value="NZ_BMFK01000001.1"/>
</dbReference>